<dbReference type="PANTHER" id="PTHR35461:SF3">
    <property type="entry name" value="OVATE DOMAIN-CONTAINING PROTEIN"/>
    <property type="match status" value="1"/>
</dbReference>
<dbReference type="EMBL" id="JAXIOK010000013">
    <property type="protein sequence ID" value="KAK4756965.1"/>
    <property type="molecule type" value="Genomic_DNA"/>
</dbReference>
<gene>
    <name evidence="2" type="ORF">SAY87_007092</name>
</gene>
<keyword evidence="3" id="KW-1185">Reference proteome</keyword>
<evidence type="ECO:0000313" key="2">
    <source>
        <dbReference type="EMBL" id="KAK4756965.1"/>
    </source>
</evidence>
<accession>A0AAN7Q531</accession>
<organism evidence="2 3">
    <name type="scientific">Trapa incisa</name>
    <dbReference type="NCBI Taxonomy" id="236973"/>
    <lineage>
        <taxon>Eukaryota</taxon>
        <taxon>Viridiplantae</taxon>
        <taxon>Streptophyta</taxon>
        <taxon>Embryophyta</taxon>
        <taxon>Tracheophyta</taxon>
        <taxon>Spermatophyta</taxon>
        <taxon>Magnoliopsida</taxon>
        <taxon>eudicotyledons</taxon>
        <taxon>Gunneridae</taxon>
        <taxon>Pentapetalae</taxon>
        <taxon>rosids</taxon>
        <taxon>malvids</taxon>
        <taxon>Myrtales</taxon>
        <taxon>Lythraceae</taxon>
        <taxon>Trapa</taxon>
    </lineage>
</organism>
<comment type="caution">
    <text evidence="2">The sequence shown here is derived from an EMBL/GenBank/DDBJ whole genome shotgun (WGS) entry which is preliminary data.</text>
</comment>
<dbReference type="AlphaFoldDB" id="A0AAN7Q531"/>
<reference evidence="2 3" key="1">
    <citation type="journal article" date="2023" name="Hortic Res">
        <title>Pangenome of water caltrop reveals structural variations and asymmetric subgenome divergence after allopolyploidization.</title>
        <authorList>
            <person name="Zhang X."/>
            <person name="Chen Y."/>
            <person name="Wang L."/>
            <person name="Yuan Y."/>
            <person name="Fang M."/>
            <person name="Shi L."/>
            <person name="Lu R."/>
            <person name="Comes H.P."/>
            <person name="Ma Y."/>
            <person name="Chen Y."/>
            <person name="Huang G."/>
            <person name="Zhou Y."/>
            <person name="Zheng Z."/>
            <person name="Qiu Y."/>
        </authorList>
    </citation>
    <scope>NUCLEOTIDE SEQUENCE [LARGE SCALE GENOMIC DNA]</scope>
    <source>
        <tissue evidence="2">Roots</tissue>
    </source>
</reference>
<evidence type="ECO:0000313" key="3">
    <source>
        <dbReference type="Proteomes" id="UP001345219"/>
    </source>
</evidence>
<sequence>MILRSTRKFFIKTFGAVRSFISGIGADYRKLPKDSNSCSNYGKAYSQGCHSELDKFYAEFSDLWHAEKMKKARGKKKKKKKSGLHLKGAEEEVRSNNNAMISHHIEGRREDDPSSGRSKKRQLIAKKLKELEMVDASNIDHVLDIEEFWHYYSLLTCQVYEDIVDNFFMEINADLAGENTALGSSSRPISTGQ</sequence>
<feature type="region of interest" description="Disordered" evidence="1">
    <location>
        <begin position="97"/>
        <end position="121"/>
    </location>
</feature>
<dbReference type="Proteomes" id="UP001345219">
    <property type="component" value="Chromosome 6"/>
</dbReference>
<proteinExistence type="predicted"/>
<evidence type="ECO:0000256" key="1">
    <source>
        <dbReference type="SAM" id="MobiDB-lite"/>
    </source>
</evidence>
<feature type="compositionally biased region" description="Basic and acidic residues" evidence="1">
    <location>
        <begin position="103"/>
        <end position="114"/>
    </location>
</feature>
<name>A0AAN7Q531_9MYRT</name>
<protein>
    <submittedName>
        <fullName evidence="2">Uncharacterized protein</fullName>
    </submittedName>
</protein>
<dbReference type="PANTHER" id="PTHR35461">
    <property type="entry name" value="BNAANNG14610D PROTEIN"/>
    <property type="match status" value="1"/>
</dbReference>